<organism evidence="2">
    <name type="scientific">uncultured Caudovirales phage</name>
    <dbReference type="NCBI Taxonomy" id="2100421"/>
    <lineage>
        <taxon>Viruses</taxon>
        <taxon>Duplodnaviria</taxon>
        <taxon>Heunggongvirae</taxon>
        <taxon>Uroviricota</taxon>
        <taxon>Caudoviricetes</taxon>
        <taxon>Peduoviridae</taxon>
        <taxon>Maltschvirus</taxon>
        <taxon>Maltschvirus maltsch</taxon>
    </lineage>
</organism>
<proteinExistence type="predicted"/>
<feature type="transmembrane region" description="Helical" evidence="1">
    <location>
        <begin position="6"/>
        <end position="25"/>
    </location>
</feature>
<evidence type="ECO:0000313" key="3">
    <source>
        <dbReference type="EMBL" id="CAB4189579.1"/>
    </source>
</evidence>
<keyword evidence="1" id="KW-1133">Transmembrane helix</keyword>
<dbReference type="EMBL" id="LR797146">
    <property type="protein sequence ID" value="CAB4189579.1"/>
    <property type="molecule type" value="Genomic_DNA"/>
</dbReference>
<protein>
    <submittedName>
        <fullName evidence="2">Uncharacterized protein</fullName>
    </submittedName>
</protein>
<gene>
    <name evidence="3" type="ORF">UFOVP1201_7</name>
    <name evidence="2" type="ORF">UFOVP788_27</name>
</gene>
<dbReference type="EMBL" id="LR796719">
    <property type="protein sequence ID" value="CAB4161724.1"/>
    <property type="molecule type" value="Genomic_DNA"/>
</dbReference>
<reference evidence="2" key="1">
    <citation type="submission" date="2020-04" db="EMBL/GenBank/DDBJ databases">
        <authorList>
            <person name="Chiriac C."/>
            <person name="Salcher M."/>
            <person name="Ghai R."/>
            <person name="Kavagutti S V."/>
        </authorList>
    </citation>
    <scope>NUCLEOTIDE SEQUENCE</scope>
</reference>
<keyword evidence="1" id="KW-0812">Transmembrane</keyword>
<keyword evidence="1" id="KW-0472">Membrane</keyword>
<evidence type="ECO:0000256" key="1">
    <source>
        <dbReference type="SAM" id="Phobius"/>
    </source>
</evidence>
<accession>A0A6J5P2K0</accession>
<name>A0A6J5P2K0_9CAUD</name>
<sequence>MNSLDIIRYACMALALFLLYVAGYASGHRDGKREGYSRGRSITRITTTNTGYNAHSKAAAVLDQIIKDEIKKQAGIK</sequence>
<evidence type="ECO:0000313" key="2">
    <source>
        <dbReference type="EMBL" id="CAB4161724.1"/>
    </source>
</evidence>